<dbReference type="AlphaFoldDB" id="A0A377TGQ0"/>
<evidence type="ECO:0000313" key="1">
    <source>
        <dbReference type="EMBL" id="STS78843.1"/>
    </source>
</evidence>
<organism evidence="1 2">
    <name type="scientific">Klebsiella pneumoniae</name>
    <dbReference type="NCBI Taxonomy" id="573"/>
    <lineage>
        <taxon>Bacteria</taxon>
        <taxon>Pseudomonadati</taxon>
        <taxon>Pseudomonadota</taxon>
        <taxon>Gammaproteobacteria</taxon>
        <taxon>Enterobacterales</taxon>
        <taxon>Enterobacteriaceae</taxon>
        <taxon>Klebsiella/Raoultella group</taxon>
        <taxon>Klebsiella</taxon>
        <taxon>Klebsiella pneumoniae complex</taxon>
    </lineage>
</organism>
<evidence type="ECO:0000313" key="2">
    <source>
        <dbReference type="Proteomes" id="UP000254938"/>
    </source>
</evidence>
<reference evidence="1 2" key="1">
    <citation type="submission" date="2018-06" db="EMBL/GenBank/DDBJ databases">
        <authorList>
            <consortium name="Pathogen Informatics"/>
            <person name="Doyle S."/>
        </authorList>
    </citation>
    <scope>NUCLEOTIDE SEQUENCE [LARGE SCALE GENOMIC DNA]</scope>
    <source>
        <strain evidence="1 2">NCTC9140</strain>
    </source>
</reference>
<proteinExistence type="predicted"/>
<gene>
    <name evidence="1" type="ORF">NCTC9140_00478</name>
</gene>
<protein>
    <submittedName>
        <fullName evidence="1">Uncharacterized protein</fullName>
    </submittedName>
</protein>
<name>A0A377TGQ0_KLEPN</name>
<sequence length="68" mass="7516">MVFKQAVAIEACYTMLGQLLANGHNTICSQDFHIRRIPQNDMIITFIKNIVIFVVTSSGTNIAITAFA</sequence>
<dbReference type="Proteomes" id="UP000254938">
    <property type="component" value="Unassembled WGS sequence"/>
</dbReference>
<dbReference type="EMBL" id="UGKQ01000007">
    <property type="protein sequence ID" value="STS78843.1"/>
    <property type="molecule type" value="Genomic_DNA"/>
</dbReference>
<accession>A0A377TGQ0</accession>